<evidence type="ECO:0000313" key="2">
    <source>
        <dbReference type="Proteomes" id="UP001396334"/>
    </source>
</evidence>
<gene>
    <name evidence="1" type="ORF">V6N11_045310</name>
</gene>
<organism evidence="1 2">
    <name type="scientific">Hibiscus sabdariffa</name>
    <name type="common">roselle</name>
    <dbReference type="NCBI Taxonomy" id="183260"/>
    <lineage>
        <taxon>Eukaryota</taxon>
        <taxon>Viridiplantae</taxon>
        <taxon>Streptophyta</taxon>
        <taxon>Embryophyta</taxon>
        <taxon>Tracheophyta</taxon>
        <taxon>Spermatophyta</taxon>
        <taxon>Magnoliopsida</taxon>
        <taxon>eudicotyledons</taxon>
        <taxon>Gunneridae</taxon>
        <taxon>Pentapetalae</taxon>
        <taxon>rosids</taxon>
        <taxon>malvids</taxon>
        <taxon>Malvales</taxon>
        <taxon>Malvaceae</taxon>
        <taxon>Malvoideae</taxon>
        <taxon>Hibiscus</taxon>
    </lineage>
</organism>
<protein>
    <submittedName>
        <fullName evidence="1">Uncharacterized protein</fullName>
    </submittedName>
</protein>
<proteinExistence type="predicted"/>
<dbReference type="Proteomes" id="UP001396334">
    <property type="component" value="Unassembled WGS sequence"/>
</dbReference>
<reference evidence="1 2" key="1">
    <citation type="journal article" date="2024" name="G3 (Bethesda)">
        <title>Genome assembly of Hibiscus sabdariffa L. provides insights into metabolisms of medicinal natural products.</title>
        <authorList>
            <person name="Kim T."/>
        </authorList>
    </citation>
    <scope>NUCLEOTIDE SEQUENCE [LARGE SCALE GENOMIC DNA]</scope>
    <source>
        <strain evidence="1">TK-2024</strain>
        <tissue evidence="1">Old leaves</tissue>
    </source>
</reference>
<keyword evidence="2" id="KW-1185">Reference proteome</keyword>
<dbReference type="EMBL" id="JBBPBN010000047">
    <property type="protein sequence ID" value="KAK8994209.1"/>
    <property type="molecule type" value="Genomic_DNA"/>
</dbReference>
<evidence type="ECO:0000313" key="1">
    <source>
        <dbReference type="EMBL" id="KAK8994209.1"/>
    </source>
</evidence>
<sequence>MGKPMVIYVYFDYSYLLGQRRPDSSMICMSPSEDEAYIQYEEAPEDYGRLQHDYQKFLSECGISECGYWRDGSPRA</sequence>
<accession>A0ABR2Q0J6</accession>
<comment type="caution">
    <text evidence="1">The sequence shown here is derived from an EMBL/GenBank/DDBJ whole genome shotgun (WGS) entry which is preliminary data.</text>
</comment>
<name>A0ABR2Q0J6_9ROSI</name>